<dbReference type="PRINTS" id="PR00830">
    <property type="entry name" value="ENDOLAPTASE"/>
</dbReference>
<dbReference type="InterPro" id="IPR008269">
    <property type="entry name" value="Lon_proteolytic"/>
</dbReference>
<feature type="region of interest" description="Disordered" evidence="1">
    <location>
        <begin position="36"/>
        <end position="66"/>
    </location>
</feature>
<dbReference type="AlphaFoldDB" id="A0A2W2C276"/>
<dbReference type="InterPro" id="IPR014721">
    <property type="entry name" value="Ribsml_uS5_D2-typ_fold_subgr"/>
</dbReference>
<feature type="domain" description="Lon proteolytic" evidence="2">
    <location>
        <begin position="147"/>
        <end position="217"/>
    </location>
</feature>
<dbReference type="Proteomes" id="UP000248764">
    <property type="component" value="Unassembled WGS sequence"/>
</dbReference>
<evidence type="ECO:0000259" key="2">
    <source>
        <dbReference type="Pfam" id="PF05362"/>
    </source>
</evidence>
<evidence type="ECO:0000313" key="3">
    <source>
        <dbReference type="EMBL" id="PZF82037.1"/>
    </source>
</evidence>
<accession>A0A2W2C276</accession>
<keyword evidence="4" id="KW-1185">Reference proteome</keyword>
<dbReference type="GO" id="GO:0006508">
    <property type="term" value="P:proteolysis"/>
    <property type="evidence" value="ECO:0007669"/>
    <property type="project" value="InterPro"/>
</dbReference>
<gene>
    <name evidence="3" type="ORF">C1I92_18600</name>
</gene>
<dbReference type="GO" id="GO:0004252">
    <property type="term" value="F:serine-type endopeptidase activity"/>
    <property type="evidence" value="ECO:0007669"/>
    <property type="project" value="InterPro"/>
</dbReference>
<dbReference type="SUPFAM" id="SSF54211">
    <property type="entry name" value="Ribosomal protein S5 domain 2-like"/>
    <property type="match status" value="1"/>
</dbReference>
<dbReference type="Pfam" id="PF05362">
    <property type="entry name" value="Lon_C"/>
    <property type="match status" value="1"/>
</dbReference>
<proteinExistence type="predicted"/>
<feature type="compositionally biased region" description="Low complexity" evidence="1">
    <location>
        <begin position="52"/>
        <end position="66"/>
    </location>
</feature>
<dbReference type="InterPro" id="IPR027065">
    <property type="entry name" value="Lon_Prtase"/>
</dbReference>
<dbReference type="GO" id="GO:0004176">
    <property type="term" value="F:ATP-dependent peptidase activity"/>
    <property type="evidence" value="ECO:0007669"/>
    <property type="project" value="InterPro"/>
</dbReference>
<name>A0A2W2C276_9ACTN</name>
<sequence>MSYFLPGGIDTGGLGVRVRSIAAAAVCLAVVASCSSSDQNDPVGGGSGGPTPSGTAPAETEPAEPSSLTITWLAFNEGTGEGTTGETTLSRADAADGDFRVEFSANEVDGIGAASQAGAWNASIISTLLLGQPLEGEFRFETSGRVDGPSAGALTTAGLIALARGDEFLDGVTMTGTINATGTIGPVGGIPEKLTGASEAGFDTILIPLGQRNAPDHEGATVDVVREGERLGVEVIEVGDIYEAYQHLTGEQLDAPSLDTDPRLDNASYDKVAAQVNATLGRYDSALSQFNGLAPEMTSVLTSFTDVAATAAARARDLQQQGLQAGAFNSATQAAALMEMLYAGGNLMTPLLTQGLPGIETIVTQALDIAPAETKVFALLDQLSTYTPQTLADVEGLVNAYALTFDAYSLLIFAQQRLTVIQETYEAGGYTDLELMFTDLVMPMLYAELAEAQVTSTQALFELGRDNPGGPIDSDVELAQVGDFFRRGADANFAAFTEAFVTPQAEAQGMSNDALLNALANVDLNVAAAITQANIQPAIAAYIGEGEPNADYATLGYGLNNFVRNQLLVDKYYNNAVLDEAFNVVDFTWDAVIARATDLGRQHLATEVDLLREHDTEPVISIGNYEAASLLRAGTPAEQFDAVGFYNGGFVTSRVLAYLGGFQRVDLGEAEAAP</sequence>
<comment type="caution">
    <text evidence="3">The sequence shown here is derived from an EMBL/GenBank/DDBJ whole genome shotgun (WGS) entry which is preliminary data.</text>
</comment>
<organism evidence="3 4">
    <name type="scientific">Jiangella anatolica</name>
    <dbReference type="NCBI Taxonomy" id="2670374"/>
    <lineage>
        <taxon>Bacteria</taxon>
        <taxon>Bacillati</taxon>
        <taxon>Actinomycetota</taxon>
        <taxon>Actinomycetes</taxon>
        <taxon>Jiangellales</taxon>
        <taxon>Jiangellaceae</taxon>
        <taxon>Jiangella</taxon>
    </lineage>
</organism>
<dbReference type="GO" id="GO:0005524">
    <property type="term" value="F:ATP binding"/>
    <property type="evidence" value="ECO:0007669"/>
    <property type="project" value="InterPro"/>
</dbReference>
<dbReference type="EMBL" id="POTW01000046">
    <property type="protein sequence ID" value="PZF82037.1"/>
    <property type="molecule type" value="Genomic_DNA"/>
</dbReference>
<reference evidence="3 4" key="1">
    <citation type="submission" date="2018-01" db="EMBL/GenBank/DDBJ databases">
        <title>Draft genome sequence of Jiangella sp. GTF31.</title>
        <authorList>
            <person name="Sahin N."/>
            <person name="Ay H."/>
            <person name="Saygin H."/>
        </authorList>
    </citation>
    <scope>NUCLEOTIDE SEQUENCE [LARGE SCALE GENOMIC DNA]</scope>
    <source>
        <strain evidence="3 4">GTF31</strain>
    </source>
</reference>
<protein>
    <recommendedName>
        <fullName evidence="2">Lon proteolytic domain-containing protein</fullName>
    </recommendedName>
</protein>
<dbReference type="InterPro" id="IPR020568">
    <property type="entry name" value="Ribosomal_Su5_D2-typ_SF"/>
</dbReference>
<evidence type="ECO:0000313" key="4">
    <source>
        <dbReference type="Proteomes" id="UP000248764"/>
    </source>
</evidence>
<dbReference type="PANTHER" id="PTHR10046">
    <property type="entry name" value="ATP DEPENDENT LON PROTEASE FAMILY MEMBER"/>
    <property type="match status" value="1"/>
</dbReference>
<dbReference type="GO" id="GO:0030163">
    <property type="term" value="P:protein catabolic process"/>
    <property type="evidence" value="ECO:0007669"/>
    <property type="project" value="InterPro"/>
</dbReference>
<evidence type="ECO:0000256" key="1">
    <source>
        <dbReference type="SAM" id="MobiDB-lite"/>
    </source>
</evidence>
<dbReference type="Gene3D" id="3.30.230.10">
    <property type="match status" value="1"/>
</dbReference>